<keyword evidence="2" id="KW-1185">Reference proteome</keyword>
<dbReference type="Proteomes" id="UP000298714">
    <property type="component" value="Chromosome"/>
</dbReference>
<dbReference type="EMBL" id="CP039704">
    <property type="protein sequence ID" value="QCI78957.1"/>
    <property type="molecule type" value="Genomic_DNA"/>
</dbReference>
<proteinExistence type="predicted"/>
<accession>A0A4D7C8J1</accession>
<evidence type="ECO:0000313" key="1">
    <source>
        <dbReference type="EMBL" id="QCI78957.1"/>
    </source>
</evidence>
<evidence type="ECO:0000313" key="2">
    <source>
        <dbReference type="Proteomes" id="UP000298714"/>
    </source>
</evidence>
<reference evidence="2" key="1">
    <citation type="submission" date="2019-04" db="EMBL/GenBank/DDBJ databases">
        <title>Complete genome sequence of Sphingomonas sp. W1-2-3.</title>
        <authorList>
            <person name="Im W.T."/>
        </authorList>
    </citation>
    <scope>NUCLEOTIDE SEQUENCE [LARGE SCALE GENOMIC DNA]</scope>
    <source>
        <strain evidence="2">W1-2-3</strain>
    </source>
</reference>
<protein>
    <recommendedName>
        <fullName evidence="3">NodB homology domain-containing protein</fullName>
    </recommendedName>
</protein>
<organism evidence="1 2">
    <name type="scientific">Hankyongella ginsenosidimutans</name>
    <dbReference type="NCBI Taxonomy" id="1763828"/>
    <lineage>
        <taxon>Bacteria</taxon>
        <taxon>Pseudomonadati</taxon>
        <taxon>Pseudomonadota</taxon>
        <taxon>Alphaproteobacteria</taxon>
        <taxon>Sphingomonadales</taxon>
        <taxon>Sphingomonadaceae</taxon>
        <taxon>Hankyongella</taxon>
    </lineage>
</organism>
<gene>
    <name evidence="1" type="ORF">E6W36_03210</name>
</gene>
<dbReference type="KEGG" id="hgn:E6W36_03210"/>
<sequence length="107" mass="11982">MLAPKLSDYIDFGPGFGPRVLVFVDTEEDFDWSQPMSRANTSVASVLHLERAQSLFRRYGIRPCYLVDYPIATAPTSIGVLRPWLERGECTIGFSCTPGSTRPILKK</sequence>
<dbReference type="RefSeq" id="WP_222873747.1">
    <property type="nucleotide sequence ID" value="NZ_CP039704.1"/>
</dbReference>
<evidence type="ECO:0008006" key="3">
    <source>
        <dbReference type="Google" id="ProtNLM"/>
    </source>
</evidence>
<name>A0A4D7C8J1_9SPHN</name>
<dbReference type="AlphaFoldDB" id="A0A4D7C8J1"/>